<protein>
    <submittedName>
        <fullName evidence="5">Uncharacterized protein DUF559</fullName>
    </submittedName>
</protein>
<dbReference type="RefSeq" id="WP_123288720.1">
    <property type="nucleotide sequence ID" value="NZ_RJVA01000009.1"/>
</dbReference>
<evidence type="ECO:0000313" key="6">
    <source>
        <dbReference type="Proteomes" id="UP000276223"/>
    </source>
</evidence>
<dbReference type="InterPro" id="IPR011335">
    <property type="entry name" value="Restrct_endonuc-II-like"/>
</dbReference>
<dbReference type="InterPro" id="IPR049468">
    <property type="entry name" value="Restrct_endonuc-II-like_dom"/>
</dbReference>
<evidence type="ECO:0000259" key="2">
    <source>
        <dbReference type="Pfam" id="PF13086"/>
    </source>
</evidence>
<proteinExistence type="predicted"/>
<dbReference type="InterPro" id="IPR041677">
    <property type="entry name" value="DNA2/NAM7_AAA_11"/>
</dbReference>
<dbReference type="OrthoDB" id="9757917at2"/>
<evidence type="ECO:0000259" key="4">
    <source>
        <dbReference type="Pfam" id="PF18741"/>
    </source>
</evidence>
<dbReference type="Pfam" id="PF13086">
    <property type="entry name" value="AAA_11"/>
    <property type="match status" value="1"/>
</dbReference>
<dbReference type="PANTHER" id="PTHR10887">
    <property type="entry name" value="DNA2/NAM7 HELICASE FAMILY"/>
    <property type="match status" value="1"/>
</dbReference>
<dbReference type="Gene3D" id="3.40.960.10">
    <property type="entry name" value="VSR Endonuclease"/>
    <property type="match status" value="1"/>
</dbReference>
<feature type="coiled-coil region" evidence="1">
    <location>
        <begin position="502"/>
        <end position="529"/>
    </location>
</feature>
<evidence type="ECO:0000256" key="1">
    <source>
        <dbReference type="SAM" id="Coils"/>
    </source>
</evidence>
<evidence type="ECO:0000313" key="5">
    <source>
        <dbReference type="EMBL" id="ROR02920.1"/>
    </source>
</evidence>
<gene>
    <name evidence="5" type="ORF">EDC27_0162</name>
</gene>
<dbReference type="InterPro" id="IPR045055">
    <property type="entry name" value="DNA2/NAM7-like"/>
</dbReference>
<dbReference type="Pfam" id="PF13087">
    <property type="entry name" value="AAA_12"/>
    <property type="match status" value="1"/>
</dbReference>
<dbReference type="SUPFAM" id="SSF52540">
    <property type="entry name" value="P-loop containing nucleoside triphosphate hydrolases"/>
    <property type="match status" value="1"/>
</dbReference>
<dbReference type="SUPFAM" id="SSF52980">
    <property type="entry name" value="Restriction endonuclease-like"/>
    <property type="match status" value="1"/>
</dbReference>
<dbReference type="EMBL" id="RJVA01000009">
    <property type="protein sequence ID" value="ROR02920.1"/>
    <property type="molecule type" value="Genomic_DNA"/>
</dbReference>
<dbReference type="GO" id="GO:0004386">
    <property type="term" value="F:helicase activity"/>
    <property type="evidence" value="ECO:0007669"/>
    <property type="project" value="InterPro"/>
</dbReference>
<feature type="coiled-coil region" evidence="1">
    <location>
        <begin position="183"/>
        <end position="210"/>
    </location>
</feature>
<evidence type="ECO:0000259" key="3">
    <source>
        <dbReference type="Pfam" id="PF13087"/>
    </source>
</evidence>
<dbReference type="Gene3D" id="3.40.50.300">
    <property type="entry name" value="P-loop containing nucleotide triphosphate hydrolases"/>
    <property type="match status" value="3"/>
</dbReference>
<sequence>MLDLANTEAKSVALLEFLRETATLRRKRVTAYGNGDKLLWLADLPRDLPQSWKDACRSAFIADKPEDVPELWLQVQKKPKPAFPSLPIVLRDWVPQKFQNSPEDYLDRSSENLLDCLNPQITVLDEKGSLDPNAPAEDRRRLTEKVPEVRRLEDHPEVQDAWLEYLLKEWQPWAEEMRRWREVQRIYEDIDFMRRRIEEAEERYELLLSVGLLQWRDSTGSTVKRHLLTAPAEISLDAAQGVLTVGPAASFEKFRIELDMLELQDRPRLDGTDLENRLKELDVRAWDKASIAQILRIIANKKSADAEVIDDAWEPLERADDTFRIIYAPAFVLRERRPTAYEELISRFLKNFQGKSVPSTTAPWKRFVGEGGRSSDLADREPDANFGFDDADARLYFPLPTNDEQRRIAERLRTKPYVLVKGPPGTGKSHTIANLICHLLATGERVLVTAHAPKALTVLWDLLPEEIRYLCVPAFGSSRDQHRLLENNVRDILARKNEWKGEEWAQRQIERLERELGQLEGESAKVDRQLREFLEAETHLHTLPGDYSGTAAQIARRLEKEAETYGWFPQLVDGHSRCPLQAEEIALLADVHVTLTEERLNELRLDIGTFSLPDPRDFEKAIEKLNAAESEAKSKRVGLAEEQLGAFQQFSEANLEACRRFLNQLEEQATRASYTLGNLTSEILKDLLVGQDARWDRLGREAANLVKEMLVARDRAGTGKIDIPSHIDNGKLLADTRRRLEHFRNGGWRGWGVLAPRVVRNTRYIEELCRVSGEAPREDKSLEMLLAFLELRDLVQRFYAVWPTASDPGPDDPRRAAGEVSDLVKALCQLLELFRTCDRAALDVVPIEKRVTLLERGKRATWRRLIEAEQALRQAHQARAPLEAWLSAIRGLSQSCAHPCMAELTHAIENRDPARWSAAWKTREALKTEKKRFRDYQQLLDNLRETCPELVDLIQANQGQPEWKNRLHQLGQAWAWAAARAWLGKVTDPEHYKDLAEKRQRLQGKIEKKIEELAALKAWRAFFVRLDEQTRQNLTSWTRAVARIGKGTGKYAYRHRTSARQYLRACIPGIPAWIMPLHKLWETTDSIPGVFDTVIVDEASQAGIEALALLLLAKRIIVVGDDKQNSPEAVGVSEEDIARLARDHLREFQFRDEFRPDTSLYDHAERAFGNVISLREHFRCVPEIIRFSNDLCYTDAPLIPLRQPPPKRLPPLEALFVPQGACEGSGQRIINRAEGEAIVEKILECLDSEAYEGKTMGVIVLQGHAQAELIEKKLAEVLEPKVRKERKLRCGVPATFQGDQRDVIFLSLVVAPNYRFRALTGLPDQRRFNVAMSRARDEVFLFHSVQQHDLSREDLRWRLLNFFYSSRDQQALEVLYEELDRLEREAKRSHRQPLEPPDPYDSWFEVDVALELSRRKYQLRPQVEVAGYRIDLVLEGLDRRLAVECDGEAWHGPERFDHDMARQRQLERAGWTFVRIRESEFYADRDSAVRRIVEACEELGIRPLGEEEREINQESNATVLVKETLSLADEEEKAQAEGRDTDEDVRNKIKQNLTSKPLVEHSKQFGFPDPRQASDTDVRASLRQIIEKEGPLTKRLLIRLYVEGCPSLHRAGKNVKSHLNRILYSMQKEGEIVVEHELGDRSLDSQVLRLAGAPKVRERPAGQRDLLEIPPSELFLVLDRIQTSLTDPAPDDEALARALLRHYGFTRLTEGRRKHLTRILESHRRRHQKLKTGVTADDGKAV</sequence>
<feature type="coiled-coil region" evidence="1">
    <location>
        <begin position="1365"/>
        <end position="1392"/>
    </location>
</feature>
<dbReference type="PANTHER" id="PTHR10887:SF495">
    <property type="entry name" value="HELICASE SENATAXIN ISOFORM X1-RELATED"/>
    <property type="match status" value="1"/>
</dbReference>
<comment type="caution">
    <text evidence="5">The sequence shown here is derived from an EMBL/GenBank/DDBJ whole genome shotgun (WGS) entry which is preliminary data.</text>
</comment>
<dbReference type="InterPro" id="IPR027417">
    <property type="entry name" value="P-loop_NTPase"/>
</dbReference>
<keyword evidence="6" id="KW-1185">Reference proteome</keyword>
<dbReference type="Pfam" id="PF18741">
    <property type="entry name" value="MTES_1575"/>
    <property type="match status" value="1"/>
</dbReference>
<keyword evidence="1" id="KW-0175">Coiled coil</keyword>
<dbReference type="InterPro" id="IPR041679">
    <property type="entry name" value="DNA2/NAM7-like_C"/>
</dbReference>
<dbReference type="Proteomes" id="UP000276223">
    <property type="component" value="Unassembled WGS sequence"/>
</dbReference>
<reference evidence="5 6" key="1">
    <citation type="submission" date="2018-11" db="EMBL/GenBank/DDBJ databases">
        <title>Genomic Encyclopedia of Type Strains, Phase IV (KMG-IV): sequencing the most valuable type-strain genomes for metagenomic binning, comparative biology and taxonomic classification.</title>
        <authorList>
            <person name="Goeker M."/>
        </authorList>
    </citation>
    <scope>NUCLEOTIDE SEQUENCE [LARGE SCALE GENOMIC DNA]</scope>
    <source>
        <strain evidence="5 6">DSM 22027</strain>
    </source>
</reference>
<accession>A0A3N1VLV6</accession>
<feature type="domain" description="Restriction endonuclease type II-like" evidence="4">
    <location>
        <begin position="1404"/>
        <end position="1495"/>
    </location>
</feature>
<organism evidence="5 6">
    <name type="scientific">Desulfosoma caldarium</name>
    <dbReference type="NCBI Taxonomy" id="610254"/>
    <lineage>
        <taxon>Bacteria</taxon>
        <taxon>Pseudomonadati</taxon>
        <taxon>Thermodesulfobacteriota</taxon>
        <taxon>Syntrophobacteria</taxon>
        <taxon>Syntrophobacterales</taxon>
        <taxon>Syntrophobacteraceae</taxon>
        <taxon>Desulfosoma</taxon>
    </lineage>
</organism>
<dbReference type="CDD" id="cd18808">
    <property type="entry name" value="SF1_C_Upf1"/>
    <property type="match status" value="1"/>
</dbReference>
<name>A0A3N1VLV6_9BACT</name>
<feature type="domain" description="DNA2/NAM7 helicase helicase" evidence="2">
    <location>
        <begin position="401"/>
        <end position="560"/>
    </location>
</feature>
<dbReference type="InterPro" id="IPR047187">
    <property type="entry name" value="SF1_C_Upf1"/>
</dbReference>
<feature type="domain" description="DNA2/NAM7 helicase-like C-terminal" evidence="3">
    <location>
        <begin position="1157"/>
        <end position="1341"/>
    </location>
</feature>